<evidence type="ECO:0000259" key="2">
    <source>
        <dbReference type="Pfam" id="PF18370"/>
    </source>
</evidence>
<dbReference type="InterPro" id="IPR049366">
    <property type="entry name" value="RGL11_C"/>
</dbReference>
<evidence type="ECO:0000259" key="3">
    <source>
        <dbReference type="Pfam" id="PF21348"/>
    </source>
</evidence>
<sequence>MHRGRLLTGLTAAAASVLLVTGGVPAAGAQAPAATAGTTENLDRGLVSLRTAGGNFVSWRLLRSDPAGVAFNVYRGSTRINSSPITAGTNFTDSGAPAGASYTVRPVIAGVETFAAAPATPALAAAYQDVPIQAPPGGTTPDGVSYTYSASDASVGDLDGDGAYEIVLKWDPSNAKDNSQAGYTGNVYIDAYELTGTRLWRLNLGRNIRAGAHYTQFQVFDYDGDSRAEVVMKTADGTVDGTGAVIGSSTADYRNSSGYVLSGPEYLTVFNGQTGRALATADYVPARGTVSSWGDSYGNRVDRFLAGTAYVTGSYPSIIMARGYYTRSVIVAWDYRNGTLSRRWTFDSNSSTNGSAWTGQGNHQLSVADVDSDGRDEILYGAMAVDDNGAGLWVNGQGHGDAYHVGDLIPGRSGLEVFKVDESATKLAAWMADARTGQIIWSNASCGCDNGRGVSDDIYAGSPGAESWSSAVSGLRNTAGQNIGRKPSSANFVIWWDGDAQRELLDGTHIDKYGLSADTRLLTASGVHSTNGTKATPSLQADILGDWREEVIWPTTNNTALRIYSTTDPTGISRVSLMQDRMYREAVAWQNTAYNQPPHPSFAIS</sequence>
<dbReference type="SUPFAM" id="SSF69318">
    <property type="entry name" value="Integrin alpha N-terminal domain"/>
    <property type="match status" value="1"/>
</dbReference>
<protein>
    <submittedName>
        <fullName evidence="4">Uncharacterized protein</fullName>
    </submittedName>
</protein>
<dbReference type="Gene3D" id="2.60.40.10">
    <property type="entry name" value="Immunoglobulins"/>
    <property type="match status" value="1"/>
</dbReference>
<gene>
    <name evidence="4" type="ORF">FHX34_10859</name>
</gene>
<dbReference type="InterPro" id="IPR013783">
    <property type="entry name" value="Ig-like_fold"/>
</dbReference>
<organism evidence="4 5">
    <name type="scientific">Actinoplanes teichomyceticus</name>
    <dbReference type="NCBI Taxonomy" id="1867"/>
    <lineage>
        <taxon>Bacteria</taxon>
        <taxon>Bacillati</taxon>
        <taxon>Actinomycetota</taxon>
        <taxon>Actinomycetes</taxon>
        <taxon>Micromonosporales</taxon>
        <taxon>Micromonosporaceae</taxon>
        <taxon>Actinoplanes</taxon>
    </lineage>
</organism>
<dbReference type="InterPro" id="IPR034641">
    <property type="entry name" value="RGL11"/>
</dbReference>
<evidence type="ECO:0000313" key="4">
    <source>
        <dbReference type="EMBL" id="TWG09344.1"/>
    </source>
</evidence>
<dbReference type="EMBL" id="VIWY01000008">
    <property type="protein sequence ID" value="TWG09344.1"/>
    <property type="molecule type" value="Genomic_DNA"/>
</dbReference>
<feature type="domain" description="Rhamnogalacturonan I lyase beta-sheet" evidence="2">
    <location>
        <begin position="39"/>
        <end position="120"/>
    </location>
</feature>
<evidence type="ECO:0000313" key="5">
    <source>
        <dbReference type="Proteomes" id="UP000320239"/>
    </source>
</evidence>
<dbReference type="Pfam" id="PF18370">
    <property type="entry name" value="RGI_lyase"/>
    <property type="match status" value="1"/>
</dbReference>
<proteinExistence type="predicted"/>
<keyword evidence="1" id="KW-0732">Signal</keyword>
<dbReference type="PANTHER" id="PTHR43118:SF1">
    <property type="entry name" value="RHAMNOGALACTURONAN LYASE (EUROFUNG)"/>
    <property type="match status" value="1"/>
</dbReference>
<feature type="domain" description="Rhamnogalacturonan lyase family 11 C-terminal" evidence="3">
    <location>
        <begin position="127"/>
        <end position="604"/>
    </location>
</feature>
<accession>A0A561VCL4</accession>
<evidence type="ECO:0000256" key="1">
    <source>
        <dbReference type="SAM" id="SignalP"/>
    </source>
</evidence>
<feature type="chain" id="PRO_5038853103" evidence="1">
    <location>
        <begin position="27"/>
        <end position="605"/>
    </location>
</feature>
<dbReference type="Proteomes" id="UP000320239">
    <property type="component" value="Unassembled WGS sequence"/>
</dbReference>
<dbReference type="InterPro" id="IPR041624">
    <property type="entry name" value="RGI_lyase"/>
</dbReference>
<keyword evidence="5" id="KW-1185">Reference proteome</keyword>
<dbReference type="GO" id="GO:0005975">
    <property type="term" value="P:carbohydrate metabolic process"/>
    <property type="evidence" value="ECO:0007669"/>
    <property type="project" value="UniProtKB-ARBA"/>
</dbReference>
<feature type="signal peptide" evidence="1">
    <location>
        <begin position="1"/>
        <end position="26"/>
    </location>
</feature>
<dbReference type="RefSeq" id="WP_164465985.1">
    <property type="nucleotide sequence ID" value="NZ_BOMX01000156.1"/>
</dbReference>
<dbReference type="InterPro" id="IPR028994">
    <property type="entry name" value="Integrin_alpha_N"/>
</dbReference>
<name>A0A561VCL4_ACTTI</name>
<dbReference type="CDD" id="cd10318">
    <property type="entry name" value="RGL11"/>
    <property type="match status" value="1"/>
</dbReference>
<dbReference type="PANTHER" id="PTHR43118">
    <property type="entry name" value="RHAMNOGALACTURONAN LYASE (EUROFUNG)"/>
    <property type="match status" value="1"/>
</dbReference>
<dbReference type="Pfam" id="PF21348">
    <property type="entry name" value="RGL11_C"/>
    <property type="match status" value="1"/>
</dbReference>
<comment type="caution">
    <text evidence="4">The sequence shown here is derived from an EMBL/GenBank/DDBJ whole genome shotgun (WGS) entry which is preliminary data.</text>
</comment>
<dbReference type="AlphaFoldDB" id="A0A561VCL4"/>
<reference evidence="4 5" key="1">
    <citation type="submission" date="2019-06" db="EMBL/GenBank/DDBJ databases">
        <title>Sequencing the genomes of 1000 actinobacteria strains.</title>
        <authorList>
            <person name="Klenk H.-P."/>
        </authorList>
    </citation>
    <scope>NUCLEOTIDE SEQUENCE [LARGE SCALE GENOMIC DNA]</scope>
    <source>
        <strain evidence="4 5">DSM 43866</strain>
    </source>
</reference>